<proteinExistence type="predicted"/>
<comment type="caution">
    <text evidence="3">The sequence shown here is derived from an EMBL/GenBank/DDBJ whole genome shotgun (WGS) entry which is preliminary data.</text>
</comment>
<keyword evidence="1" id="KW-0479">Metal-binding</keyword>
<dbReference type="RefSeq" id="WP_117418567.1">
    <property type="nucleotide sequence ID" value="NZ_QOHO01000064.1"/>
</dbReference>
<feature type="binding site" evidence="1">
    <location>
        <position position="835"/>
    </location>
    <ligand>
        <name>Zn(2+)</name>
        <dbReference type="ChEBI" id="CHEBI:29105"/>
    </ligand>
</feature>
<dbReference type="Pfam" id="PF05147">
    <property type="entry name" value="LANC_like"/>
    <property type="match status" value="1"/>
</dbReference>
<dbReference type="InterPro" id="IPR017146">
    <property type="entry name" value="Lanti_2_LanM"/>
</dbReference>
<keyword evidence="1" id="KW-0862">Zinc</keyword>
<feature type="domain" description="Lantibiotic biosynthesis protein dehydration" evidence="2">
    <location>
        <begin position="92"/>
        <end position="451"/>
    </location>
</feature>
<dbReference type="OrthoDB" id="9148343at2"/>
<dbReference type="EMBL" id="QOHO01000064">
    <property type="protein sequence ID" value="RFZ77298.1"/>
    <property type="molecule type" value="Genomic_DNA"/>
</dbReference>
<gene>
    <name evidence="3" type="primary">lanM</name>
    <name evidence="3" type="ORF">DS742_19080</name>
</gene>
<dbReference type="AlphaFoldDB" id="A0A3E2N8G7"/>
<dbReference type="GO" id="GO:0046872">
    <property type="term" value="F:metal ion binding"/>
    <property type="evidence" value="ECO:0007669"/>
    <property type="project" value="UniProtKB-KW"/>
</dbReference>
<dbReference type="Proteomes" id="UP000260680">
    <property type="component" value="Unassembled WGS sequence"/>
</dbReference>
<accession>A0A3E2N8G7</accession>
<name>A0A3E2N8G7_9FIRM</name>
<evidence type="ECO:0000313" key="4">
    <source>
        <dbReference type="Proteomes" id="UP000260680"/>
    </source>
</evidence>
<dbReference type="Gene3D" id="1.50.10.20">
    <property type="match status" value="1"/>
</dbReference>
<dbReference type="InterPro" id="IPR007822">
    <property type="entry name" value="LANC-like"/>
</dbReference>
<dbReference type="CDD" id="cd04792">
    <property type="entry name" value="LanM-like"/>
    <property type="match status" value="1"/>
</dbReference>
<protein>
    <submittedName>
        <fullName evidence="3">Type 2 lantipeptide synthetase LanM</fullName>
    </submittedName>
</protein>
<feature type="binding site" evidence="1">
    <location>
        <position position="834"/>
    </location>
    <ligand>
        <name>Zn(2+)</name>
        <dbReference type="ChEBI" id="CHEBI:29105"/>
    </ligand>
</feature>
<evidence type="ECO:0000256" key="1">
    <source>
        <dbReference type="PIRSR" id="PIRSR607822-1"/>
    </source>
</evidence>
<evidence type="ECO:0000313" key="3">
    <source>
        <dbReference type="EMBL" id="RFZ77298.1"/>
    </source>
</evidence>
<dbReference type="NCBIfam" id="TIGR03897">
    <property type="entry name" value="lanti_2_LanM"/>
    <property type="match status" value="1"/>
</dbReference>
<dbReference type="SMART" id="SM01260">
    <property type="entry name" value="LANC_like"/>
    <property type="match status" value="1"/>
</dbReference>
<dbReference type="Pfam" id="PF13575">
    <property type="entry name" value="DUF4135"/>
    <property type="match status" value="1"/>
</dbReference>
<organism evidence="3 4">
    <name type="scientific">Lacrimispora amygdalina</name>
    <dbReference type="NCBI Taxonomy" id="253257"/>
    <lineage>
        <taxon>Bacteria</taxon>
        <taxon>Bacillati</taxon>
        <taxon>Bacillota</taxon>
        <taxon>Clostridia</taxon>
        <taxon>Lachnospirales</taxon>
        <taxon>Lachnospiraceae</taxon>
        <taxon>Lacrimispora</taxon>
    </lineage>
</organism>
<dbReference type="SUPFAM" id="SSF158745">
    <property type="entry name" value="LanC-like"/>
    <property type="match status" value="1"/>
</dbReference>
<reference evidence="3 4" key="1">
    <citation type="submission" date="2018-07" db="EMBL/GenBank/DDBJ databases">
        <title>New species, Clostridium PI-S10-A1B.</title>
        <authorList>
            <person name="Krishna G."/>
            <person name="Summeta K."/>
            <person name="Shikha S."/>
            <person name="Prabhu P.B."/>
            <person name="Suresh K."/>
        </authorList>
    </citation>
    <scope>NUCLEOTIDE SEQUENCE [LARGE SCALE GENOMIC DNA]</scope>
    <source>
        <strain evidence="3 4">PI-S10-A1B</strain>
    </source>
</reference>
<sequence>MDKIFGRLYIDYIFQYIIRKVKEEDKIDFNDNEFKSLKELIKLELFKRSFKSLLYCMNACRVDGNLTGDTSENRYLWFCNNQYCIDAMEKMFPCMKEQLYEEVKGKFSYILEIINLFQRNKSAICQYFFHTQSEDIINITNSGDWHNDKCVLVITFASKKKLVFKPSKGDNLNFLKGLLSYFFEDEYTRQYDCMCESEGTWVKFVEHEEIYDKSEVNQFYFNYGKLLFAAYLSGMNDMHYENLIAHGKFPVITDVETIFSSYLFFDTHKFEYDAQYKAVQRLLYGVMATGLIPIFSMTEYFGGDVSCLSNKGIKIVAEKVKNEYRDDMYIFTEPKMITQYNHLPNKETDPLFYGDQILNGFEQAEKLYKEKKDDILNYILDNLTKIESRIILNMTKGYSKIIRIKSDPRYRNNPELFYGLLENLKRSNQFNQDVYMYEVHELCKSNIPGFYWNMSLNYVYGYHGNTKKKILDMHEFSLKKAYDILEAQTNPKMLSRQKQLIRESITSSIALGIEYKDMRVSDKKEIRSENNKPLRENIDDNRIVGDDGTISWIGLMVNDKEQLEYAVLDWSLYSGLTGIGYMYLSEYLINKDEFTKSIIEMIYNTIKTAYHMGMFNDYNISYFCGLTGIYAFIAKIKETGIIKYDETDLFLREIKKLVKNNISKTNCYDTLSGLHSAVIYFFARYESDDFAKEILPAIAEYFISDFDTGVMDKNFNYASFAHGYSGIMTSIMCMNRIAKQEALITLARGLWEKEQRLYTGKYMWKDLRSSEDTYSHFWCHGSCGIMYSRLIWKKWGFINDGIIGMSESDLDNLLAQYREVIESKVLNSQNYSLCHGNFAFIDFILSYEKVLGEKPEKENYIIQTMEDAQKQGYSCIGAPGAINAIGFMVGESGIQYLLNRYKNLKLPSVLAIENI</sequence>
<dbReference type="GO" id="GO:0031179">
    <property type="term" value="P:peptide modification"/>
    <property type="evidence" value="ECO:0007669"/>
    <property type="project" value="InterPro"/>
</dbReference>
<dbReference type="PIRSF" id="PIRSF037228">
    <property type="entry name" value="Lant_mod_RumM"/>
    <property type="match status" value="1"/>
</dbReference>
<evidence type="ECO:0000259" key="2">
    <source>
        <dbReference type="Pfam" id="PF13575"/>
    </source>
</evidence>
<feature type="binding site" evidence="1">
    <location>
        <position position="779"/>
    </location>
    <ligand>
        <name>Zn(2+)</name>
        <dbReference type="ChEBI" id="CHEBI:29105"/>
    </ligand>
</feature>
<dbReference type="InterPro" id="IPR025410">
    <property type="entry name" value="Lant_dehyd"/>
</dbReference>
<dbReference type="PRINTS" id="PR01950">
    <property type="entry name" value="LANCSUPER"/>
</dbReference>